<accession>A0A368ZAK7</accession>
<comment type="caution">
    <text evidence="2">The sequence shown here is derived from an EMBL/GenBank/DDBJ whole genome shotgun (WGS) entry which is preliminary data.</text>
</comment>
<sequence>MKMKYFSLLLTLTIFTFIFSCSKESTDEFDNGASPTLEAKNSYTFTSKDSTSVVQNANLDMISFVDGISEFYQNGDSYNDLKNELDPVDGLANMHSAADNLLYAAYKHLSTNANNSNLT</sequence>
<reference evidence="2 3" key="1">
    <citation type="submission" date="2018-07" db="EMBL/GenBank/DDBJ databases">
        <title>Genomic Encyclopedia of Type Strains, Phase III (KMG-III): the genomes of soil and plant-associated and newly described type strains.</title>
        <authorList>
            <person name="Whitman W."/>
        </authorList>
    </citation>
    <scope>NUCLEOTIDE SEQUENCE [LARGE SCALE GENOMIC DNA]</scope>
    <source>
        <strain evidence="2 3">CECT 7958</strain>
    </source>
</reference>
<dbReference type="RefSeq" id="WP_147269493.1">
    <property type="nucleotide sequence ID" value="NZ_QPJO01000014.1"/>
</dbReference>
<feature type="signal peptide" evidence="1">
    <location>
        <begin position="1"/>
        <end position="22"/>
    </location>
</feature>
<dbReference type="Proteomes" id="UP000253436">
    <property type="component" value="Unassembled WGS sequence"/>
</dbReference>
<keyword evidence="1" id="KW-0732">Signal</keyword>
<evidence type="ECO:0000256" key="1">
    <source>
        <dbReference type="SAM" id="SignalP"/>
    </source>
</evidence>
<evidence type="ECO:0000313" key="3">
    <source>
        <dbReference type="Proteomes" id="UP000253436"/>
    </source>
</evidence>
<dbReference type="EMBL" id="QPJO01000014">
    <property type="protein sequence ID" value="RCW89724.1"/>
    <property type="molecule type" value="Genomic_DNA"/>
</dbReference>
<gene>
    <name evidence="2" type="ORF">DFQ08_1145</name>
</gene>
<keyword evidence="3" id="KW-1185">Reference proteome</keyword>
<name>A0A368ZAK7_9FLAO</name>
<evidence type="ECO:0000313" key="2">
    <source>
        <dbReference type="EMBL" id="RCW89724.1"/>
    </source>
</evidence>
<protein>
    <submittedName>
        <fullName evidence="2">Uncharacterized protein</fullName>
    </submittedName>
</protein>
<dbReference type="PROSITE" id="PS51257">
    <property type="entry name" value="PROKAR_LIPOPROTEIN"/>
    <property type="match status" value="1"/>
</dbReference>
<organism evidence="2 3">
    <name type="scientific">Winogradskyella arenosi</name>
    <dbReference type="NCBI Taxonomy" id="533325"/>
    <lineage>
        <taxon>Bacteria</taxon>
        <taxon>Pseudomonadati</taxon>
        <taxon>Bacteroidota</taxon>
        <taxon>Flavobacteriia</taxon>
        <taxon>Flavobacteriales</taxon>
        <taxon>Flavobacteriaceae</taxon>
        <taxon>Winogradskyella</taxon>
    </lineage>
</organism>
<dbReference type="AlphaFoldDB" id="A0A368ZAK7"/>
<proteinExistence type="predicted"/>
<feature type="chain" id="PRO_5016777652" evidence="1">
    <location>
        <begin position="23"/>
        <end position="119"/>
    </location>
</feature>